<dbReference type="InParanoid" id="B7QHD9"/>
<protein>
    <submittedName>
        <fullName evidence="1 2">Uncharacterized protein</fullName>
    </submittedName>
</protein>
<proteinExistence type="predicted"/>
<dbReference type="EMBL" id="ABJB010227543">
    <property type="status" value="NOT_ANNOTATED_CDS"/>
    <property type="molecule type" value="Genomic_DNA"/>
</dbReference>
<dbReference type="Proteomes" id="UP000001555">
    <property type="component" value="Unassembled WGS sequence"/>
</dbReference>
<keyword evidence="3" id="KW-1185">Reference proteome</keyword>
<dbReference type="EMBL" id="DS939152">
    <property type="protein sequence ID" value="EEC18261.1"/>
    <property type="molecule type" value="Genomic_DNA"/>
</dbReference>
<reference evidence="2" key="2">
    <citation type="submission" date="2020-05" db="UniProtKB">
        <authorList>
            <consortium name="EnsemblMetazoa"/>
        </authorList>
    </citation>
    <scope>IDENTIFICATION</scope>
    <source>
        <strain evidence="2">wikel</strain>
    </source>
</reference>
<dbReference type="AlphaFoldDB" id="B7QHD9"/>
<organism>
    <name type="scientific">Ixodes scapularis</name>
    <name type="common">Black-legged tick</name>
    <name type="synonym">Deer tick</name>
    <dbReference type="NCBI Taxonomy" id="6945"/>
    <lineage>
        <taxon>Eukaryota</taxon>
        <taxon>Metazoa</taxon>
        <taxon>Ecdysozoa</taxon>
        <taxon>Arthropoda</taxon>
        <taxon>Chelicerata</taxon>
        <taxon>Arachnida</taxon>
        <taxon>Acari</taxon>
        <taxon>Parasitiformes</taxon>
        <taxon>Ixodida</taxon>
        <taxon>Ixodoidea</taxon>
        <taxon>Ixodidae</taxon>
        <taxon>Ixodinae</taxon>
        <taxon>Ixodes</taxon>
    </lineage>
</organism>
<dbReference type="VEuPathDB" id="VectorBase:ISCW014124"/>
<accession>B7QHD9</accession>
<dbReference type="VEuPathDB" id="VectorBase:ISCI014124"/>
<evidence type="ECO:0000313" key="1">
    <source>
        <dbReference type="EMBL" id="EEC18261.1"/>
    </source>
</evidence>
<sequence length="103" mass="11200">MSPSLVLFNASFSVHVLCRIRVPSLCPPHSVVDVCSAREHLWSCHRRIGAITRADGTNLLSVLSPSPPTKCVHGVGRNSRRQSPDVSSLDHQMCLSLLLCVGE</sequence>
<name>B7QHD9_IXOSC</name>
<dbReference type="HOGENOM" id="CLU_2266691_0_0_1"/>
<dbReference type="EnsemblMetazoa" id="ISCW014124-RA">
    <property type="protein sequence ID" value="ISCW014124-PA"/>
    <property type="gene ID" value="ISCW014124"/>
</dbReference>
<dbReference type="PaxDb" id="6945-B7QHD9"/>
<evidence type="ECO:0000313" key="2">
    <source>
        <dbReference type="EnsemblMetazoa" id="ISCW014124-PA"/>
    </source>
</evidence>
<reference evidence="1 3" key="1">
    <citation type="submission" date="2008-03" db="EMBL/GenBank/DDBJ databases">
        <title>Annotation of Ixodes scapularis.</title>
        <authorList>
            <consortium name="Ixodes scapularis Genome Project Consortium"/>
            <person name="Caler E."/>
            <person name="Hannick L.I."/>
            <person name="Bidwell S."/>
            <person name="Joardar V."/>
            <person name="Thiagarajan M."/>
            <person name="Amedeo P."/>
            <person name="Galinsky K.J."/>
            <person name="Schobel S."/>
            <person name="Inman J."/>
            <person name="Hostetler J."/>
            <person name="Miller J."/>
            <person name="Hammond M."/>
            <person name="Megy K."/>
            <person name="Lawson D."/>
            <person name="Kodira C."/>
            <person name="Sutton G."/>
            <person name="Meyer J."/>
            <person name="Hill C.A."/>
            <person name="Birren B."/>
            <person name="Nene V."/>
            <person name="Collins F."/>
            <person name="Alarcon-Chaidez F."/>
            <person name="Wikel S."/>
            <person name="Strausberg R."/>
        </authorList>
    </citation>
    <scope>NUCLEOTIDE SEQUENCE [LARGE SCALE GENOMIC DNA]</scope>
    <source>
        <strain evidence="3">Wikel</strain>
        <strain evidence="1">Wikel colony</strain>
    </source>
</reference>
<evidence type="ECO:0000313" key="3">
    <source>
        <dbReference type="Proteomes" id="UP000001555"/>
    </source>
</evidence>
<gene>
    <name evidence="1" type="ORF">IscW_ISCW014124</name>
</gene>